<dbReference type="GO" id="GO:0005737">
    <property type="term" value="C:cytoplasm"/>
    <property type="evidence" value="ECO:0007669"/>
    <property type="project" value="TreeGrafter"/>
</dbReference>
<dbReference type="PANTHER" id="PTHR13847:SF289">
    <property type="entry name" value="GLYCINE OXIDASE"/>
    <property type="match status" value="1"/>
</dbReference>
<gene>
    <name evidence="4" type="ORF">BV97_04520</name>
</gene>
<evidence type="ECO:0000313" key="5">
    <source>
        <dbReference type="Proteomes" id="UP000024329"/>
    </source>
</evidence>
<dbReference type="InterPro" id="IPR036188">
    <property type="entry name" value="FAD/NAD-bd_sf"/>
</dbReference>
<dbReference type="SUPFAM" id="SSF51905">
    <property type="entry name" value="FAD/NAD(P)-binding domain"/>
    <property type="match status" value="1"/>
</dbReference>
<dbReference type="GO" id="GO:0016491">
    <property type="term" value="F:oxidoreductase activity"/>
    <property type="evidence" value="ECO:0007669"/>
    <property type="project" value="UniProtKB-KW"/>
</dbReference>
<feature type="chain" id="PRO_5001556773" evidence="2">
    <location>
        <begin position="26"/>
        <end position="403"/>
    </location>
</feature>
<dbReference type="RefSeq" id="WP_036528885.1">
    <property type="nucleotide sequence ID" value="NZ_JFYZ01000035.1"/>
</dbReference>
<dbReference type="Gene3D" id="3.30.9.10">
    <property type="entry name" value="D-Amino Acid Oxidase, subunit A, domain 2"/>
    <property type="match status" value="1"/>
</dbReference>
<sequence>MTFQRRTILGGFAAMAALQAAGACAKPGRKLRVGVIGGGLIGASVAAQLAKAGAEVIVFEKTRPAAGATEKSVAWINPVVNDAHYMKLRLESMDAWLDDDRTLGMKAIWGGSISWAYANKKDSLQTKATLLEATDDPPVYLTGEGITKASPGVFPGDEVKLAFQTAKDGHVDPVFATQRYLAAAKRFGAEVLYPCEVTAIKVVGGAVAGVTTTKGDFELDHLVSVTGTDTPRIMALMDRKLELAHKPGLVVHTTPRPVTTKLVYEASSILEFKQYADGRYLTSFTSGPPNLPQHTEILKHQMAYPDAALQQFHGDMLIARTAEYMPAIAEAKATRVLLGFRPYPLDNKPIAGPVPGIKGAYVLVTHSGITLAPILGRYAAQEIMTGVEAPILAPYRPARYITA</sequence>
<keyword evidence="2" id="KW-0732">Signal</keyword>
<reference evidence="4 5" key="1">
    <citation type="submission" date="2014-03" db="EMBL/GenBank/DDBJ databases">
        <title>Whole genome sequence of Novosphingobium resinovorum KF1.</title>
        <authorList>
            <person name="Gan H.M."/>
            <person name="Gan H.Y."/>
            <person name="Chew T.H."/>
            <person name="Savka M.A."/>
        </authorList>
    </citation>
    <scope>NUCLEOTIDE SEQUENCE [LARGE SCALE GENOMIC DNA]</scope>
    <source>
        <strain evidence="4 5">KF1</strain>
    </source>
</reference>
<evidence type="ECO:0000256" key="1">
    <source>
        <dbReference type="ARBA" id="ARBA00023002"/>
    </source>
</evidence>
<proteinExistence type="predicted"/>
<comment type="caution">
    <text evidence="4">The sequence shown here is derived from an EMBL/GenBank/DDBJ whole genome shotgun (WGS) entry which is preliminary data.</text>
</comment>
<evidence type="ECO:0000256" key="2">
    <source>
        <dbReference type="SAM" id="SignalP"/>
    </source>
</evidence>
<name>A0A031JLT1_9SPHN</name>
<dbReference type="Gene3D" id="3.50.50.60">
    <property type="entry name" value="FAD/NAD(P)-binding domain"/>
    <property type="match status" value="1"/>
</dbReference>
<dbReference type="Pfam" id="PF01266">
    <property type="entry name" value="DAO"/>
    <property type="match status" value="1"/>
</dbReference>
<dbReference type="PROSITE" id="PS51257">
    <property type="entry name" value="PROKAR_LIPOPROTEIN"/>
    <property type="match status" value="1"/>
</dbReference>
<evidence type="ECO:0000259" key="3">
    <source>
        <dbReference type="Pfam" id="PF01266"/>
    </source>
</evidence>
<dbReference type="InterPro" id="IPR006076">
    <property type="entry name" value="FAD-dep_OxRdtase"/>
</dbReference>
<feature type="domain" description="FAD dependent oxidoreductase" evidence="3">
    <location>
        <begin position="33"/>
        <end position="381"/>
    </location>
</feature>
<keyword evidence="1" id="KW-0560">Oxidoreductase</keyword>
<dbReference type="PATRIC" id="fig|158500.4.peg.4596"/>
<accession>A0A031JLT1</accession>
<feature type="signal peptide" evidence="2">
    <location>
        <begin position="1"/>
        <end position="25"/>
    </location>
</feature>
<organism evidence="4 5">
    <name type="scientific">Novosphingobium resinovorum</name>
    <dbReference type="NCBI Taxonomy" id="158500"/>
    <lineage>
        <taxon>Bacteria</taxon>
        <taxon>Pseudomonadati</taxon>
        <taxon>Pseudomonadota</taxon>
        <taxon>Alphaproteobacteria</taxon>
        <taxon>Sphingomonadales</taxon>
        <taxon>Sphingomonadaceae</taxon>
        <taxon>Novosphingobium</taxon>
    </lineage>
</organism>
<dbReference type="PANTHER" id="PTHR13847">
    <property type="entry name" value="SARCOSINE DEHYDROGENASE-RELATED"/>
    <property type="match status" value="1"/>
</dbReference>
<dbReference type="Proteomes" id="UP000024329">
    <property type="component" value="Unassembled WGS sequence"/>
</dbReference>
<evidence type="ECO:0000313" key="4">
    <source>
        <dbReference type="EMBL" id="EZP76637.1"/>
    </source>
</evidence>
<dbReference type="eggNOG" id="COG0665">
    <property type="taxonomic scope" value="Bacteria"/>
</dbReference>
<protein>
    <submittedName>
        <fullName evidence="4">FAD dependent oxidoreductase</fullName>
    </submittedName>
</protein>
<dbReference type="EMBL" id="JFYZ01000035">
    <property type="protein sequence ID" value="EZP76637.1"/>
    <property type="molecule type" value="Genomic_DNA"/>
</dbReference>
<dbReference type="AlphaFoldDB" id="A0A031JLT1"/>